<organism evidence="1 2">
    <name type="scientific">Helicobacter pylori PZ5056</name>
    <dbReference type="NCBI Taxonomy" id="1337393"/>
    <lineage>
        <taxon>Bacteria</taxon>
        <taxon>Pseudomonadati</taxon>
        <taxon>Campylobacterota</taxon>
        <taxon>Epsilonproteobacteria</taxon>
        <taxon>Campylobacterales</taxon>
        <taxon>Helicobacteraceae</taxon>
        <taxon>Helicobacter</taxon>
    </lineage>
</organism>
<protein>
    <submittedName>
        <fullName evidence="1">Uncharacterized protein</fullName>
    </submittedName>
</protein>
<dbReference type="AlphaFoldDB" id="T2T174"/>
<sequence length="37" mass="4135">MLAFHFFSGFQTTGFLILFCATHFSRGGVHLEAELSN</sequence>
<accession>T2T174</accession>
<proteinExistence type="predicted"/>
<dbReference type="EMBL" id="ASYU01000124">
    <property type="protein sequence ID" value="EQD98355.1"/>
    <property type="molecule type" value="Genomic_DNA"/>
</dbReference>
<comment type="caution">
    <text evidence="1">The sequence shown here is derived from an EMBL/GenBank/DDBJ whole genome shotgun (WGS) entry which is preliminary data.</text>
</comment>
<gene>
    <name evidence="1" type="ORF">L933_02790</name>
</gene>
<dbReference type="Proteomes" id="UP000015834">
    <property type="component" value="Unassembled WGS sequence"/>
</dbReference>
<reference evidence="1 2" key="1">
    <citation type="journal article" date="2013" name="Genome Announc.">
        <title>Draft Genome Sequences of Helicobacter pylori Strains Isolated from Regions of Low and High Gastric Cancer Risk in Colombia.</title>
        <authorList>
            <person name="Sheh A."/>
            <person name="Piazuelo M.B."/>
            <person name="Wilson K.T."/>
            <person name="Correa P."/>
            <person name="Fox J.G."/>
        </authorList>
    </citation>
    <scope>NUCLEOTIDE SEQUENCE [LARGE SCALE GENOMIC DNA]</scope>
    <source>
        <strain evidence="1 2">PZ5056</strain>
    </source>
</reference>
<evidence type="ECO:0000313" key="2">
    <source>
        <dbReference type="Proteomes" id="UP000015834"/>
    </source>
</evidence>
<evidence type="ECO:0000313" key="1">
    <source>
        <dbReference type="EMBL" id="EQD98355.1"/>
    </source>
</evidence>
<name>T2T174_HELPX</name>